<comment type="caution">
    <text evidence="1">The sequence shown here is derived from an EMBL/GenBank/DDBJ whole genome shotgun (WGS) entry which is preliminary data.</text>
</comment>
<reference evidence="1 2" key="1">
    <citation type="submission" date="2014-11" db="EMBL/GenBank/DDBJ databases">
        <title>Genetic blueprint of the zoonotic pathogen Toxocara canis.</title>
        <authorList>
            <person name="Zhu X.-Q."/>
            <person name="Korhonen P.K."/>
            <person name="Cai H."/>
            <person name="Young N.D."/>
            <person name="Nejsum P."/>
            <person name="von Samson-Himmelstjerna G."/>
            <person name="Boag P.R."/>
            <person name="Tan P."/>
            <person name="Li Q."/>
            <person name="Min J."/>
            <person name="Yang Y."/>
            <person name="Wang X."/>
            <person name="Fang X."/>
            <person name="Hall R.S."/>
            <person name="Hofmann A."/>
            <person name="Sternberg P.W."/>
            <person name="Jex A.R."/>
            <person name="Gasser R.B."/>
        </authorList>
    </citation>
    <scope>NUCLEOTIDE SEQUENCE [LARGE SCALE GENOMIC DNA]</scope>
    <source>
        <strain evidence="1">PN_DK_2014</strain>
    </source>
</reference>
<dbReference type="EMBL" id="JPKZ01002257">
    <property type="protein sequence ID" value="KHN77671.1"/>
    <property type="molecule type" value="Genomic_DNA"/>
</dbReference>
<proteinExistence type="predicted"/>
<organism evidence="1 2">
    <name type="scientific">Toxocara canis</name>
    <name type="common">Canine roundworm</name>
    <dbReference type="NCBI Taxonomy" id="6265"/>
    <lineage>
        <taxon>Eukaryota</taxon>
        <taxon>Metazoa</taxon>
        <taxon>Ecdysozoa</taxon>
        <taxon>Nematoda</taxon>
        <taxon>Chromadorea</taxon>
        <taxon>Rhabditida</taxon>
        <taxon>Spirurina</taxon>
        <taxon>Ascaridomorpha</taxon>
        <taxon>Ascaridoidea</taxon>
        <taxon>Toxocaridae</taxon>
        <taxon>Toxocara</taxon>
    </lineage>
</organism>
<evidence type="ECO:0000313" key="1">
    <source>
        <dbReference type="EMBL" id="KHN77671.1"/>
    </source>
</evidence>
<gene>
    <name evidence="1" type="ORF">Tcan_03290</name>
</gene>
<protein>
    <submittedName>
        <fullName evidence="1">Uncharacterized protein</fullName>
    </submittedName>
</protein>
<evidence type="ECO:0000313" key="2">
    <source>
        <dbReference type="Proteomes" id="UP000031036"/>
    </source>
</evidence>
<sequence length="100" mass="11391">MFDVLCMECAAKAERLLCLPCSRAEMPSDNRKSQNILVSDAFVILRPSPYHIFLFVPIVILNFISIREYHPLLPVCHPLLYLVTFQFLVCSQSSNVCNVS</sequence>
<dbReference type="AlphaFoldDB" id="A0A0B2V2J6"/>
<name>A0A0B2V2J6_TOXCA</name>
<dbReference type="Proteomes" id="UP000031036">
    <property type="component" value="Unassembled WGS sequence"/>
</dbReference>
<accession>A0A0B2V2J6</accession>
<keyword evidence="2" id="KW-1185">Reference proteome</keyword>